<feature type="signal peptide" evidence="1">
    <location>
        <begin position="1"/>
        <end position="30"/>
    </location>
</feature>
<evidence type="ECO:0000256" key="1">
    <source>
        <dbReference type="SAM" id="SignalP"/>
    </source>
</evidence>
<dbReference type="RefSeq" id="WP_066978015.1">
    <property type="nucleotide sequence ID" value="NZ_LUUI01000047.1"/>
</dbReference>
<evidence type="ECO:0000313" key="3">
    <source>
        <dbReference type="Proteomes" id="UP000078476"/>
    </source>
</evidence>
<gene>
    <name evidence="2" type="ORF">A1359_20975</name>
</gene>
<dbReference type="AlphaFoldDB" id="A0A177NR85"/>
<evidence type="ECO:0000313" key="2">
    <source>
        <dbReference type="EMBL" id="OAI20382.1"/>
    </source>
</evidence>
<dbReference type="OrthoDB" id="5567186at2"/>
<keyword evidence="3" id="KW-1185">Reference proteome</keyword>
<reference evidence="2 3" key="1">
    <citation type="submission" date="2016-03" db="EMBL/GenBank/DDBJ databases">
        <authorList>
            <person name="Ploux O."/>
        </authorList>
    </citation>
    <scope>NUCLEOTIDE SEQUENCE [LARGE SCALE GENOMIC DNA]</scope>
    <source>
        <strain evidence="2 3">R-45370</strain>
    </source>
</reference>
<protein>
    <recommendedName>
        <fullName evidence="4">PEP-CTERM sorting domain-containing protein</fullName>
    </recommendedName>
</protein>
<feature type="chain" id="PRO_5008069450" description="PEP-CTERM sorting domain-containing protein" evidence="1">
    <location>
        <begin position="31"/>
        <end position="309"/>
    </location>
</feature>
<dbReference type="Proteomes" id="UP000078476">
    <property type="component" value="Unassembled WGS sequence"/>
</dbReference>
<name>A0A177NR85_9GAMM</name>
<comment type="caution">
    <text evidence="2">The sequence shown here is derived from an EMBL/GenBank/DDBJ whole genome shotgun (WGS) entry which is preliminary data.</text>
</comment>
<keyword evidence="1" id="KW-0732">Signal</keyword>
<evidence type="ECO:0008006" key="4">
    <source>
        <dbReference type="Google" id="ProtNLM"/>
    </source>
</evidence>
<sequence>MMNQTKLAKAIAYTIAGATLATGSVSTASATVTTMYNLSSSAGLDISSNTTDPTTGGTWALSGNTDGWIYGYTADSGNSNATDAKWAGTTGTNSTPFGYTAPHLNWAIEITGGTGGTGEISTFDAFNRYGVYADIDTAKGAWSDQGQAGAIGWRHDLEFGLFKSDTSGTVTLNAEGILQSGTNFGLTIFKGMSNNTSYAHHGGWNANSNAFGVTPASLPGGGTTFAASDIVAYSVGGATPSNLNTISFDATAGEIYTIVLGGYRNGHWGATTDGYSLTVSQVPVPGAIWLFGSTLAGFIGVQRRKKLAA</sequence>
<organism evidence="2 3">
    <name type="scientific">Methylomonas lenta</name>
    <dbReference type="NCBI Taxonomy" id="980561"/>
    <lineage>
        <taxon>Bacteria</taxon>
        <taxon>Pseudomonadati</taxon>
        <taxon>Pseudomonadota</taxon>
        <taxon>Gammaproteobacteria</taxon>
        <taxon>Methylococcales</taxon>
        <taxon>Methylococcaceae</taxon>
        <taxon>Methylomonas</taxon>
    </lineage>
</organism>
<proteinExistence type="predicted"/>
<dbReference type="EMBL" id="LUUI01000047">
    <property type="protein sequence ID" value="OAI20382.1"/>
    <property type="molecule type" value="Genomic_DNA"/>
</dbReference>
<accession>A0A177NR85</accession>